<dbReference type="PANTHER" id="PTHR37315:SF1">
    <property type="entry name" value="UPF0311 PROTEIN BLR7842"/>
    <property type="match status" value="1"/>
</dbReference>
<keyword evidence="2" id="KW-0732">Signal</keyword>
<evidence type="ECO:0000256" key="2">
    <source>
        <dbReference type="SAM" id="SignalP"/>
    </source>
</evidence>
<dbReference type="InterPro" id="IPR020915">
    <property type="entry name" value="UPF0311"/>
</dbReference>
<keyword evidence="4" id="KW-1185">Reference proteome</keyword>
<dbReference type="Gene3D" id="2.40.160.20">
    <property type="match status" value="1"/>
</dbReference>
<dbReference type="EMBL" id="CP051677">
    <property type="protein sequence ID" value="QJD79980.1"/>
    <property type="molecule type" value="Genomic_DNA"/>
</dbReference>
<dbReference type="AlphaFoldDB" id="A0A7L5DWQ5"/>
<sequence>MHLRLLLLLLISCALLTTGTFAQTTPTAPGLEFIYELQVTVDPALVVGETMHGTRRIIPITGGTFSGPKLKGTIVNGGADWQLVHPNGVAELNALYTLKTDDGTLIYINNRGMRSATPETAQRIANGESVDPREYYFRAAPSFEAPPGKYDWLNRALFISKGIRAPKGVTIQVWQVL</sequence>
<protein>
    <recommendedName>
        <fullName evidence="1">UPF0311 protein HH216_17365</fullName>
    </recommendedName>
</protein>
<name>A0A7L5DWQ5_9BACT</name>
<dbReference type="HAMAP" id="MF_00775">
    <property type="entry name" value="UPF0311"/>
    <property type="match status" value="1"/>
</dbReference>
<feature type="chain" id="PRO_5029835498" description="UPF0311 protein HH216_17365" evidence="2">
    <location>
        <begin position="23"/>
        <end position="177"/>
    </location>
</feature>
<proteinExistence type="inferred from homology"/>
<evidence type="ECO:0000256" key="1">
    <source>
        <dbReference type="HAMAP-Rule" id="MF_00775"/>
    </source>
</evidence>
<comment type="similarity">
    <text evidence="1">Belongs to the UPF0311 family.</text>
</comment>
<dbReference type="PANTHER" id="PTHR37315">
    <property type="entry name" value="UPF0311 PROTEIN BLR7842"/>
    <property type="match status" value="1"/>
</dbReference>
<dbReference type="Proteomes" id="UP000501128">
    <property type="component" value="Chromosome"/>
</dbReference>
<dbReference type="RefSeq" id="WP_169551941.1">
    <property type="nucleotide sequence ID" value="NZ_CP051677.1"/>
</dbReference>
<gene>
    <name evidence="3" type="ORF">HH216_17365</name>
</gene>
<feature type="signal peptide" evidence="2">
    <location>
        <begin position="1"/>
        <end position="22"/>
    </location>
</feature>
<evidence type="ECO:0000313" key="4">
    <source>
        <dbReference type="Proteomes" id="UP000501128"/>
    </source>
</evidence>
<evidence type="ECO:0000313" key="3">
    <source>
        <dbReference type="EMBL" id="QJD79980.1"/>
    </source>
</evidence>
<accession>A0A7L5DWQ5</accession>
<dbReference type="KEGG" id="srho:HH216_17365"/>
<reference evidence="3 4" key="1">
    <citation type="submission" date="2020-04" db="EMBL/GenBank/DDBJ databases">
        <title>Genome sequencing of novel species.</title>
        <authorList>
            <person name="Heo J."/>
            <person name="Kim S.-J."/>
            <person name="Kim J.-S."/>
            <person name="Hong S.-B."/>
            <person name="Kwon S.-W."/>
        </authorList>
    </citation>
    <scope>NUCLEOTIDE SEQUENCE [LARGE SCALE GENOMIC DNA]</scope>
    <source>
        <strain evidence="3 4">CJU-R4</strain>
    </source>
</reference>
<organism evidence="3 4">
    <name type="scientific">Spirosoma rhododendri</name>
    <dbReference type="NCBI Taxonomy" id="2728024"/>
    <lineage>
        <taxon>Bacteria</taxon>
        <taxon>Pseudomonadati</taxon>
        <taxon>Bacteroidota</taxon>
        <taxon>Cytophagia</taxon>
        <taxon>Cytophagales</taxon>
        <taxon>Cytophagaceae</taxon>
        <taxon>Spirosoma</taxon>
    </lineage>
</organism>
<dbReference type="Pfam" id="PF11578">
    <property type="entry name" value="DUF3237"/>
    <property type="match status" value="1"/>
</dbReference>